<gene>
    <name evidence="2" type="ORF">SAMN06295955_10619</name>
</gene>
<organism evidence="2 3">
    <name type="scientific">Sphingopyxis indica</name>
    <dbReference type="NCBI Taxonomy" id="436663"/>
    <lineage>
        <taxon>Bacteria</taxon>
        <taxon>Pseudomonadati</taxon>
        <taxon>Pseudomonadota</taxon>
        <taxon>Alphaproteobacteria</taxon>
        <taxon>Sphingomonadales</taxon>
        <taxon>Sphingomonadaceae</taxon>
        <taxon>Sphingopyxis</taxon>
    </lineage>
</organism>
<name>A0A239HN47_9SPHN</name>
<accession>A0A239HN47</accession>
<dbReference type="EMBL" id="FZPA01000006">
    <property type="protein sequence ID" value="SNS82498.1"/>
    <property type="molecule type" value="Genomic_DNA"/>
</dbReference>
<feature type="signal peptide" evidence="1">
    <location>
        <begin position="1"/>
        <end position="21"/>
    </location>
</feature>
<dbReference type="RefSeq" id="WP_089215761.1">
    <property type="nucleotide sequence ID" value="NZ_FZPA01000006.1"/>
</dbReference>
<dbReference type="OrthoDB" id="5956991at2"/>
<protein>
    <submittedName>
        <fullName evidence="2">Uncharacterized protein</fullName>
    </submittedName>
</protein>
<evidence type="ECO:0000313" key="3">
    <source>
        <dbReference type="Proteomes" id="UP000198339"/>
    </source>
</evidence>
<keyword evidence="3" id="KW-1185">Reference proteome</keyword>
<evidence type="ECO:0000256" key="1">
    <source>
        <dbReference type="SAM" id="SignalP"/>
    </source>
</evidence>
<sequence length="138" mass="14814">MRPIIAILLSASLLGALSAPAAAKEKLTGEAKLSKMLEGRVAGEPQDCISLPAASSSEVIDKTAIVYRIGSTLWVNRPRSGAESLDDDDILVTKLNSTRLCSIDTIELHDRNSHMYTGFVSLGEFVPYRLADKDKPAG</sequence>
<reference evidence="2 3" key="1">
    <citation type="submission" date="2017-06" db="EMBL/GenBank/DDBJ databases">
        <authorList>
            <person name="Kim H.J."/>
            <person name="Triplett B.A."/>
        </authorList>
    </citation>
    <scope>NUCLEOTIDE SEQUENCE [LARGE SCALE GENOMIC DNA]</scope>
    <source>
        <strain evidence="2 3">DS15</strain>
    </source>
</reference>
<keyword evidence="1" id="KW-0732">Signal</keyword>
<proteinExistence type="predicted"/>
<dbReference type="Proteomes" id="UP000198339">
    <property type="component" value="Unassembled WGS sequence"/>
</dbReference>
<evidence type="ECO:0000313" key="2">
    <source>
        <dbReference type="EMBL" id="SNS82498.1"/>
    </source>
</evidence>
<feature type="chain" id="PRO_5013122499" evidence="1">
    <location>
        <begin position="22"/>
        <end position="138"/>
    </location>
</feature>
<dbReference type="AlphaFoldDB" id="A0A239HN47"/>